<comment type="caution">
    <text evidence="8">The sequence shown here is derived from an EMBL/GenBank/DDBJ whole genome shotgun (WGS) entry which is preliminary data.</text>
</comment>
<accession>A0ABV8IKX9</accession>
<dbReference type="SUPFAM" id="SSF103473">
    <property type="entry name" value="MFS general substrate transporter"/>
    <property type="match status" value="1"/>
</dbReference>
<feature type="transmembrane region" description="Helical" evidence="6">
    <location>
        <begin position="77"/>
        <end position="96"/>
    </location>
</feature>
<gene>
    <name evidence="8" type="ORF">ACFO0C_01600</name>
</gene>
<dbReference type="InterPro" id="IPR011701">
    <property type="entry name" value="MFS"/>
</dbReference>
<evidence type="ECO:0000256" key="5">
    <source>
        <dbReference type="ARBA" id="ARBA00023136"/>
    </source>
</evidence>
<keyword evidence="2" id="KW-1003">Cell membrane</keyword>
<evidence type="ECO:0000256" key="4">
    <source>
        <dbReference type="ARBA" id="ARBA00022989"/>
    </source>
</evidence>
<dbReference type="PANTHER" id="PTHR23513:SF6">
    <property type="entry name" value="MAJOR FACILITATOR SUPERFAMILY ASSOCIATED DOMAIN-CONTAINING PROTEIN"/>
    <property type="match status" value="1"/>
</dbReference>
<keyword evidence="5 6" id="KW-0472">Membrane</keyword>
<organism evidence="8 9">
    <name type="scientific">Actinoplanes subglobosus</name>
    <dbReference type="NCBI Taxonomy" id="1547892"/>
    <lineage>
        <taxon>Bacteria</taxon>
        <taxon>Bacillati</taxon>
        <taxon>Actinomycetota</taxon>
        <taxon>Actinomycetes</taxon>
        <taxon>Micromonosporales</taxon>
        <taxon>Micromonosporaceae</taxon>
        <taxon>Actinoplanes</taxon>
    </lineage>
</organism>
<feature type="transmembrane region" description="Helical" evidence="6">
    <location>
        <begin position="45"/>
        <end position="65"/>
    </location>
</feature>
<dbReference type="CDD" id="cd06173">
    <property type="entry name" value="MFS_MefA_like"/>
    <property type="match status" value="1"/>
</dbReference>
<feature type="transmembrane region" description="Helical" evidence="6">
    <location>
        <begin position="258"/>
        <end position="280"/>
    </location>
</feature>
<reference evidence="9" key="1">
    <citation type="journal article" date="2019" name="Int. J. Syst. Evol. Microbiol.">
        <title>The Global Catalogue of Microorganisms (GCM) 10K type strain sequencing project: providing services to taxonomists for standard genome sequencing and annotation.</title>
        <authorList>
            <consortium name="The Broad Institute Genomics Platform"/>
            <consortium name="The Broad Institute Genome Sequencing Center for Infectious Disease"/>
            <person name="Wu L."/>
            <person name="Ma J."/>
        </authorList>
    </citation>
    <scope>NUCLEOTIDE SEQUENCE [LARGE SCALE GENOMIC DNA]</scope>
    <source>
        <strain evidence="9">TBRC 5832</strain>
    </source>
</reference>
<feature type="transmembrane region" description="Helical" evidence="6">
    <location>
        <begin position="292"/>
        <end position="309"/>
    </location>
</feature>
<feature type="transmembrane region" description="Helical" evidence="6">
    <location>
        <begin position="230"/>
        <end position="252"/>
    </location>
</feature>
<feature type="transmembrane region" description="Helical" evidence="6">
    <location>
        <begin position="347"/>
        <end position="370"/>
    </location>
</feature>
<evidence type="ECO:0000313" key="9">
    <source>
        <dbReference type="Proteomes" id="UP001595867"/>
    </source>
</evidence>
<evidence type="ECO:0000256" key="1">
    <source>
        <dbReference type="ARBA" id="ARBA00004651"/>
    </source>
</evidence>
<evidence type="ECO:0000313" key="8">
    <source>
        <dbReference type="EMBL" id="MFC4063608.1"/>
    </source>
</evidence>
<dbReference type="Pfam" id="PF07690">
    <property type="entry name" value="MFS_1"/>
    <property type="match status" value="1"/>
</dbReference>
<dbReference type="Proteomes" id="UP001595867">
    <property type="component" value="Unassembled WGS sequence"/>
</dbReference>
<dbReference type="InterPro" id="IPR036259">
    <property type="entry name" value="MFS_trans_sf"/>
</dbReference>
<name>A0ABV8IKX9_9ACTN</name>
<feature type="transmembrane region" description="Helical" evidence="6">
    <location>
        <begin position="315"/>
        <end position="335"/>
    </location>
</feature>
<keyword evidence="3 6" id="KW-0812">Transmembrane</keyword>
<dbReference type="Gene3D" id="1.20.1250.20">
    <property type="entry name" value="MFS general substrate transporter like domains"/>
    <property type="match status" value="1"/>
</dbReference>
<dbReference type="EMBL" id="JBHSBL010000002">
    <property type="protein sequence ID" value="MFC4063608.1"/>
    <property type="molecule type" value="Genomic_DNA"/>
</dbReference>
<proteinExistence type="predicted"/>
<evidence type="ECO:0000256" key="6">
    <source>
        <dbReference type="SAM" id="Phobius"/>
    </source>
</evidence>
<dbReference type="PANTHER" id="PTHR23513">
    <property type="entry name" value="INTEGRAL MEMBRANE EFFLUX PROTEIN-RELATED"/>
    <property type="match status" value="1"/>
</dbReference>
<dbReference type="InterPro" id="IPR020846">
    <property type="entry name" value="MFS_dom"/>
</dbReference>
<evidence type="ECO:0000256" key="3">
    <source>
        <dbReference type="ARBA" id="ARBA00022692"/>
    </source>
</evidence>
<feature type="transmembrane region" description="Helical" evidence="6">
    <location>
        <begin position="12"/>
        <end position="33"/>
    </location>
</feature>
<feature type="domain" description="Major facilitator superfamily (MFS) profile" evidence="7">
    <location>
        <begin position="11"/>
        <end position="406"/>
    </location>
</feature>
<dbReference type="RefSeq" id="WP_378064640.1">
    <property type="nucleotide sequence ID" value="NZ_JBHSBL010000002.1"/>
</dbReference>
<keyword evidence="9" id="KW-1185">Reference proteome</keyword>
<keyword evidence="4 6" id="KW-1133">Transmembrane helix</keyword>
<evidence type="ECO:0000259" key="7">
    <source>
        <dbReference type="PROSITE" id="PS50850"/>
    </source>
</evidence>
<feature type="transmembrane region" description="Helical" evidence="6">
    <location>
        <begin position="382"/>
        <end position="402"/>
    </location>
</feature>
<feature type="transmembrane region" description="Helical" evidence="6">
    <location>
        <begin position="102"/>
        <end position="121"/>
    </location>
</feature>
<protein>
    <submittedName>
        <fullName evidence="8">MFS transporter</fullName>
    </submittedName>
</protein>
<evidence type="ECO:0000256" key="2">
    <source>
        <dbReference type="ARBA" id="ARBA00022475"/>
    </source>
</evidence>
<sequence length="426" mass="45077">MSGGGILSNHRFLVLWTGNGLSLLGISGVRLTYPLVVLATSGSPAWAGWVTLCATLPGLLFQVPAGALADAFNRRQVMIISQVAGLLATVAALWAVTVDSRWSLTVLMVSAFIEGTAYAVFSIAEVAAIRDVTAEHERAAAYSFYEAEQPVANLVGRAVAGALYGVGRWLPFAANGVSYLICAVTLLTCPRRMFDPRAEPSKPLAGEADSFWSTTLDGLRWTWNVPFLRFSTFVTGFANIVFQVLILFFVVVGTERGYQPWLIGLILASSGVGGVAASFATAWLDRRLGQRGTFAAALWVWAFTLLVIALTTNPIVLALAWAVAGAGGVVVALVLTMSRLRAVPEAALGKVVGAASTITDGAVPLGAILAGYLLSVWETSEIGWALFICMLLLAVAGSRNLARNRRLDAQHTAPYGSESVGGKNEL</sequence>
<comment type="subcellular location">
    <subcellularLocation>
        <location evidence="1">Cell membrane</location>
        <topology evidence="1">Multi-pass membrane protein</topology>
    </subcellularLocation>
</comment>
<dbReference type="PROSITE" id="PS50850">
    <property type="entry name" value="MFS"/>
    <property type="match status" value="1"/>
</dbReference>